<accession>A0ABP1FBT3</accession>
<feature type="compositionally biased region" description="Polar residues" evidence="5">
    <location>
        <begin position="382"/>
        <end position="394"/>
    </location>
</feature>
<dbReference type="RefSeq" id="WP_348738866.1">
    <property type="nucleotide sequence ID" value="NZ_CAXJRC010000033.1"/>
</dbReference>
<evidence type="ECO:0000259" key="8">
    <source>
        <dbReference type="Pfam" id="PF17048"/>
    </source>
</evidence>
<dbReference type="NCBIfam" id="TIGR04183">
    <property type="entry name" value="Por_Secre_tail"/>
    <property type="match status" value="1"/>
</dbReference>
<evidence type="ECO:0000313" key="11">
    <source>
        <dbReference type="Proteomes" id="UP001497602"/>
    </source>
</evidence>
<evidence type="ECO:0000256" key="5">
    <source>
        <dbReference type="SAM" id="MobiDB-lite"/>
    </source>
</evidence>
<feature type="domain" description="Neutral/alkaline non-lysosomal ceramidase C-terminal" evidence="8">
    <location>
        <begin position="505"/>
        <end position="667"/>
    </location>
</feature>
<dbReference type="PANTHER" id="PTHR12670">
    <property type="entry name" value="CERAMIDASE"/>
    <property type="match status" value="1"/>
</dbReference>
<dbReference type="EMBL" id="CAXJRC010000033">
    <property type="protein sequence ID" value="CAL2107206.1"/>
    <property type="molecule type" value="Genomic_DNA"/>
</dbReference>
<dbReference type="InterPro" id="IPR031331">
    <property type="entry name" value="NEUT/ALK_ceramidase_C"/>
</dbReference>
<keyword evidence="11" id="KW-1185">Reference proteome</keyword>
<dbReference type="PANTHER" id="PTHR12670:SF1">
    <property type="entry name" value="NEUTRAL CERAMIDASE"/>
    <property type="match status" value="1"/>
</dbReference>
<dbReference type="Pfam" id="PF04734">
    <property type="entry name" value="Ceramidase_alk"/>
    <property type="match status" value="1"/>
</dbReference>
<evidence type="ECO:0000256" key="2">
    <source>
        <dbReference type="ARBA" id="ARBA00022729"/>
    </source>
</evidence>
<comment type="caution">
    <text evidence="10">The sequence shown here is derived from an EMBL/GenBank/DDBJ whole genome shotgun (WGS) entry which is preliminary data.</text>
</comment>
<keyword evidence="3 4" id="KW-0378">Hydrolase</keyword>
<dbReference type="Gene3D" id="2.60.40.2300">
    <property type="entry name" value="Neutral/alkaline non-lysosomal ceramidase, C-terminal domain"/>
    <property type="match status" value="1"/>
</dbReference>
<proteinExistence type="inferred from homology"/>
<evidence type="ECO:0000256" key="3">
    <source>
        <dbReference type="ARBA" id="ARBA00022801"/>
    </source>
</evidence>
<dbReference type="EC" id="3.5.1.23" evidence="4"/>
<evidence type="ECO:0000313" key="10">
    <source>
        <dbReference type="EMBL" id="CAL2107206.1"/>
    </source>
</evidence>
<feature type="domain" description="Neutral/alkaline non-lysosomal ceramidase N-terminal" evidence="7">
    <location>
        <begin position="31"/>
        <end position="503"/>
    </location>
</feature>
<dbReference type="Pfam" id="PF18962">
    <property type="entry name" value="Por_Secre_tail"/>
    <property type="match status" value="1"/>
</dbReference>
<protein>
    <recommendedName>
        <fullName evidence="4">Neutral ceramidase</fullName>
        <ecNumber evidence="4">3.5.1.23</ecNumber>
    </recommendedName>
</protein>
<keyword evidence="4" id="KW-0746">Sphingolipid metabolism</keyword>
<feature type="compositionally biased region" description="Polar residues" evidence="5">
    <location>
        <begin position="279"/>
        <end position="288"/>
    </location>
</feature>
<evidence type="ECO:0000256" key="4">
    <source>
        <dbReference type="RuleBase" id="RU366019"/>
    </source>
</evidence>
<feature type="chain" id="PRO_5045984229" description="Neutral ceramidase" evidence="6">
    <location>
        <begin position="27"/>
        <end position="763"/>
    </location>
</feature>
<comment type="similarity">
    <text evidence="1 4">Belongs to the neutral ceramidase family.</text>
</comment>
<dbReference type="InterPro" id="IPR031329">
    <property type="entry name" value="NEUT/ALK_ceramidase_N"/>
</dbReference>
<keyword evidence="4" id="KW-0443">Lipid metabolism</keyword>
<evidence type="ECO:0000259" key="7">
    <source>
        <dbReference type="Pfam" id="PF04734"/>
    </source>
</evidence>
<name>A0ABP1FBT3_9FLAO</name>
<feature type="region of interest" description="Disordered" evidence="5">
    <location>
        <begin position="371"/>
        <end position="394"/>
    </location>
</feature>
<dbReference type="Pfam" id="PF17048">
    <property type="entry name" value="Ceramidse_alk_C"/>
    <property type="match status" value="1"/>
</dbReference>
<organism evidence="10 11">
    <name type="scientific">Tenacibaculum vairaonense</name>
    <dbReference type="NCBI Taxonomy" id="3137860"/>
    <lineage>
        <taxon>Bacteria</taxon>
        <taxon>Pseudomonadati</taxon>
        <taxon>Bacteroidota</taxon>
        <taxon>Flavobacteriia</taxon>
        <taxon>Flavobacteriales</taxon>
        <taxon>Flavobacteriaceae</taxon>
        <taxon>Tenacibaculum</taxon>
    </lineage>
</organism>
<evidence type="ECO:0000256" key="6">
    <source>
        <dbReference type="SAM" id="SignalP"/>
    </source>
</evidence>
<dbReference type="Proteomes" id="UP001497602">
    <property type="component" value="Unassembled WGS sequence"/>
</dbReference>
<feature type="region of interest" description="Disordered" evidence="5">
    <location>
        <begin position="276"/>
        <end position="303"/>
    </location>
</feature>
<dbReference type="GO" id="GO:0017040">
    <property type="term" value="F:N-acylsphingosine amidohydrolase activity"/>
    <property type="evidence" value="ECO:0007669"/>
    <property type="project" value="UniProtKB-EC"/>
</dbReference>
<reference evidence="10 11" key="1">
    <citation type="submission" date="2024-05" db="EMBL/GenBank/DDBJ databases">
        <authorList>
            <person name="Duchaud E."/>
        </authorList>
    </citation>
    <scope>NUCLEOTIDE SEQUENCE [LARGE SCALE GENOMIC DNA]</scope>
    <source>
        <strain evidence="10">Ena-SAMPLE-TAB-13-05-2024-13:56:06:370-140305</strain>
    </source>
</reference>
<dbReference type="InterPro" id="IPR038445">
    <property type="entry name" value="NCDase_C_sf"/>
</dbReference>
<feature type="signal peptide" evidence="6">
    <location>
        <begin position="1"/>
        <end position="26"/>
    </location>
</feature>
<gene>
    <name evidence="10" type="ORF">T190115A13A_30052</name>
</gene>
<feature type="domain" description="Secretion system C-terminal sorting" evidence="9">
    <location>
        <begin position="690"/>
        <end position="760"/>
    </location>
</feature>
<evidence type="ECO:0000259" key="9">
    <source>
        <dbReference type="Pfam" id="PF18962"/>
    </source>
</evidence>
<comment type="catalytic activity">
    <reaction evidence="4">
        <text>an N-acylsphing-4-enine + H2O = sphing-4-enine + a fatty acid</text>
        <dbReference type="Rhea" id="RHEA:20856"/>
        <dbReference type="ChEBI" id="CHEBI:15377"/>
        <dbReference type="ChEBI" id="CHEBI:28868"/>
        <dbReference type="ChEBI" id="CHEBI:52639"/>
        <dbReference type="ChEBI" id="CHEBI:57756"/>
        <dbReference type="EC" id="3.5.1.23"/>
    </reaction>
</comment>
<evidence type="ECO:0000256" key="1">
    <source>
        <dbReference type="ARBA" id="ARBA00009835"/>
    </source>
</evidence>
<dbReference type="InterPro" id="IPR006823">
    <property type="entry name" value="Ceramidase_alk"/>
</dbReference>
<keyword evidence="2 6" id="KW-0732">Signal</keyword>
<sequence length="763" mass="84684">MNFKTLQPKLMLMSLFFYFQTFYTTAQTNNYDIGVGISDITGQIAQSNFFGYGNPFFSNAGIKDRQYARAYIIKEPDGNSVVFVSIDKGATFQSVNLAVLEKLQGQYGTLYTDTNVIISATHTHVSPGGYSHYELYNTSSGGFYKTNFNVLVNGIVNAIQQAHNSLAPGRIYYNKGTLTNASINRSLVAYNLNKDAHEFPSIDEEMTVLKLIQGDTPIGMISWFGVHPTNLSKKYKYCSGDNKGYASLKFERLQQSSYGKGTTTFVAAFANTNAGDMSPNLNQPSPNDLYSDATGPGNNEEESSEIIGNRQFEKALELYNNASEQLIGPVKAVSRYSDYSNLSIAPKFTDGHWRSTCKAALGLSFRAGAEDGRSGIGREGQTRSNPTSGSSNAQCHLEKPIDILFNIGANTNNPRTPKILPTSLFKIGQLGILAAPAEFTVMSGRRVKATVASHIATGITHLVFAGYSDAYAGYVTTREEYASQQYEGASTHFGPWTLAAYQQEFDRLATVLADPTANPWPHSASTPPKKNYIGLDKTAPILFDDKPIFKSFGSICKNANNSYNTNQTVEVMFWGAHPNNNPKTNDTYLKVQKKQGSNWVTKYEDRDTNTKFIWKRSGIANSKITIQWKIPQQIASGYYRIVHEGHWKNGWTGKINPYSGVSRTFYVNGNTNRIMKDKKTLNFNIGNDLVFPNPINNDFTFINTQLQGGYYTISNILGQIIKTGTITKDKYQTMNLQNQNSGTYVFKVVFDNHNVQTASIIKR</sequence>
<dbReference type="InterPro" id="IPR026444">
    <property type="entry name" value="Secre_tail"/>
</dbReference>